<protein>
    <recommendedName>
        <fullName evidence="3">HTH marR-type domain-containing protein</fullName>
    </recommendedName>
</protein>
<proteinExistence type="predicted"/>
<gene>
    <name evidence="1" type="ORF">A2042_02155</name>
</gene>
<accession>A0A1F7RD34</accession>
<sequence>MRIKRVKIGIKTVKEVLDEFIKTGEAIERGEGVKKEKGTYFESVEGFRKALTPKRLELLHLIKEKHPESLQELARLAKRDMKSIVTDIKILESLDLIDMKRRKEGRRESVPTVAYDKINLEIAV</sequence>
<evidence type="ECO:0000313" key="2">
    <source>
        <dbReference type="Proteomes" id="UP000178526"/>
    </source>
</evidence>
<comment type="caution">
    <text evidence="1">The sequence shown here is derived from an EMBL/GenBank/DDBJ whole genome shotgun (WGS) entry which is preliminary data.</text>
</comment>
<dbReference type="SUPFAM" id="SSF46785">
    <property type="entry name" value="Winged helix' DNA-binding domain"/>
    <property type="match status" value="1"/>
</dbReference>
<dbReference type="Pfam" id="PF25212">
    <property type="entry name" value="HVO_A0114"/>
    <property type="match status" value="1"/>
</dbReference>
<evidence type="ECO:0008006" key="3">
    <source>
        <dbReference type="Google" id="ProtNLM"/>
    </source>
</evidence>
<organism evidence="1 2">
    <name type="scientific">Candidatus Schekmanbacteria bacterium GWA2_38_11</name>
    <dbReference type="NCBI Taxonomy" id="1817876"/>
    <lineage>
        <taxon>Bacteria</taxon>
        <taxon>Candidatus Schekmaniibacteriota</taxon>
    </lineage>
</organism>
<dbReference type="AlphaFoldDB" id="A0A1F7RD34"/>
<dbReference type="InterPro" id="IPR036390">
    <property type="entry name" value="WH_DNA-bd_sf"/>
</dbReference>
<dbReference type="EMBL" id="MGDB01000118">
    <property type="protein sequence ID" value="OGL39455.1"/>
    <property type="molecule type" value="Genomic_DNA"/>
</dbReference>
<evidence type="ECO:0000313" key="1">
    <source>
        <dbReference type="EMBL" id="OGL39455.1"/>
    </source>
</evidence>
<reference evidence="1 2" key="1">
    <citation type="journal article" date="2016" name="Nat. Commun.">
        <title>Thousands of microbial genomes shed light on interconnected biogeochemical processes in an aquifer system.</title>
        <authorList>
            <person name="Anantharaman K."/>
            <person name="Brown C.T."/>
            <person name="Hug L.A."/>
            <person name="Sharon I."/>
            <person name="Castelle C.J."/>
            <person name="Probst A.J."/>
            <person name="Thomas B.C."/>
            <person name="Singh A."/>
            <person name="Wilkins M.J."/>
            <person name="Karaoz U."/>
            <person name="Brodie E.L."/>
            <person name="Williams K.H."/>
            <person name="Hubbard S.S."/>
            <person name="Banfield J.F."/>
        </authorList>
    </citation>
    <scope>NUCLEOTIDE SEQUENCE [LARGE SCALE GENOMIC DNA]</scope>
</reference>
<name>A0A1F7RD34_9BACT</name>
<dbReference type="Proteomes" id="UP000178526">
    <property type="component" value="Unassembled WGS sequence"/>
</dbReference>